<gene>
    <name evidence="1" type="ORF">QVD17_16194</name>
</gene>
<sequence>MDLITKEIRDQVAVKLMKKKDSTYDYHKVNMPKEEIDKKVQPLLAEEENWLSDFDSNKEEEYGQSLSHGRSNFFQSY</sequence>
<dbReference type="Proteomes" id="UP001229421">
    <property type="component" value="Unassembled WGS sequence"/>
</dbReference>
<proteinExistence type="predicted"/>
<organism evidence="1 2">
    <name type="scientific">Tagetes erecta</name>
    <name type="common">African marigold</name>
    <dbReference type="NCBI Taxonomy" id="13708"/>
    <lineage>
        <taxon>Eukaryota</taxon>
        <taxon>Viridiplantae</taxon>
        <taxon>Streptophyta</taxon>
        <taxon>Embryophyta</taxon>
        <taxon>Tracheophyta</taxon>
        <taxon>Spermatophyta</taxon>
        <taxon>Magnoliopsida</taxon>
        <taxon>eudicotyledons</taxon>
        <taxon>Gunneridae</taxon>
        <taxon>Pentapetalae</taxon>
        <taxon>asterids</taxon>
        <taxon>campanulids</taxon>
        <taxon>Asterales</taxon>
        <taxon>Asteraceae</taxon>
        <taxon>Asteroideae</taxon>
        <taxon>Heliantheae alliance</taxon>
        <taxon>Tageteae</taxon>
        <taxon>Tagetes</taxon>
    </lineage>
</organism>
<evidence type="ECO:0000313" key="1">
    <source>
        <dbReference type="EMBL" id="KAK1427508.1"/>
    </source>
</evidence>
<dbReference type="AlphaFoldDB" id="A0AAD8KTT3"/>
<keyword evidence="2" id="KW-1185">Reference proteome</keyword>
<protein>
    <submittedName>
        <fullName evidence="1">Uncharacterized protein</fullName>
    </submittedName>
</protein>
<name>A0AAD8KTT3_TARER</name>
<evidence type="ECO:0000313" key="2">
    <source>
        <dbReference type="Proteomes" id="UP001229421"/>
    </source>
</evidence>
<dbReference type="EMBL" id="JAUHHV010000004">
    <property type="protein sequence ID" value="KAK1427508.1"/>
    <property type="molecule type" value="Genomic_DNA"/>
</dbReference>
<accession>A0AAD8KTT3</accession>
<reference evidence="1" key="1">
    <citation type="journal article" date="2023" name="bioRxiv">
        <title>Improved chromosome-level genome assembly for marigold (Tagetes erecta).</title>
        <authorList>
            <person name="Jiang F."/>
            <person name="Yuan L."/>
            <person name="Wang S."/>
            <person name="Wang H."/>
            <person name="Xu D."/>
            <person name="Wang A."/>
            <person name="Fan W."/>
        </authorList>
    </citation>
    <scope>NUCLEOTIDE SEQUENCE</scope>
    <source>
        <strain evidence="1">WSJ</strain>
        <tissue evidence="1">Leaf</tissue>
    </source>
</reference>
<comment type="caution">
    <text evidence="1">The sequence shown here is derived from an EMBL/GenBank/DDBJ whole genome shotgun (WGS) entry which is preliminary data.</text>
</comment>